<dbReference type="PROSITE" id="PS51371">
    <property type="entry name" value="CBS"/>
    <property type="match status" value="1"/>
</dbReference>
<evidence type="ECO:0000256" key="2">
    <source>
        <dbReference type="ARBA" id="ARBA00022737"/>
    </source>
</evidence>
<name>A0A0R2SA78_9GAMM</name>
<keyword evidence="4 10" id="KW-0413">Isomerase</keyword>
<evidence type="ECO:0000259" key="8">
    <source>
        <dbReference type="PROSITE" id="PS51371"/>
    </source>
</evidence>
<dbReference type="InterPro" id="IPR000644">
    <property type="entry name" value="CBS_dom"/>
</dbReference>
<evidence type="ECO:0000256" key="1">
    <source>
        <dbReference type="ARBA" id="ARBA00008165"/>
    </source>
</evidence>
<keyword evidence="2" id="KW-0677">Repeat</keyword>
<proteinExistence type="inferred from homology"/>
<dbReference type="FunFam" id="3.40.50.10490:FF:000011">
    <property type="entry name" value="Arabinose 5-phosphate isomerase"/>
    <property type="match status" value="1"/>
</dbReference>
<dbReference type="InterPro" id="IPR001347">
    <property type="entry name" value="SIS_dom"/>
</dbReference>
<feature type="site" description="Catalytically relevant" evidence="6">
    <location>
        <position position="59"/>
    </location>
</feature>
<evidence type="ECO:0000256" key="4">
    <source>
        <dbReference type="PIRNR" id="PIRNR004692"/>
    </source>
</evidence>
<dbReference type="SUPFAM" id="SSF53697">
    <property type="entry name" value="SIS domain"/>
    <property type="match status" value="1"/>
</dbReference>
<dbReference type="GO" id="GO:0097367">
    <property type="term" value="F:carbohydrate derivative binding"/>
    <property type="evidence" value="ECO:0007669"/>
    <property type="project" value="InterPro"/>
</dbReference>
<dbReference type="InterPro" id="IPR050986">
    <property type="entry name" value="GutQ/KpsF_isomerases"/>
</dbReference>
<gene>
    <name evidence="10" type="ORF">ABR69_03740</name>
</gene>
<feature type="site" description="Catalytically relevant" evidence="6">
    <location>
        <position position="111"/>
    </location>
</feature>
<evidence type="ECO:0000259" key="9">
    <source>
        <dbReference type="PROSITE" id="PS51464"/>
    </source>
</evidence>
<dbReference type="Gene3D" id="3.10.580.10">
    <property type="entry name" value="CBS-domain"/>
    <property type="match status" value="1"/>
</dbReference>
<dbReference type="Pfam" id="PF00571">
    <property type="entry name" value="CBS"/>
    <property type="match status" value="2"/>
</dbReference>
<comment type="similarity">
    <text evidence="1 4">Belongs to the SIS family. GutQ/KpsF subfamily.</text>
</comment>
<dbReference type="InterPro" id="IPR004800">
    <property type="entry name" value="KdsD/KpsF-type"/>
</dbReference>
<keyword evidence="5" id="KW-0862">Zinc</keyword>
<keyword evidence="5" id="KW-0479">Metal-binding</keyword>
<feature type="site" description="Catalytically relevant" evidence="6">
    <location>
        <position position="152"/>
    </location>
</feature>
<organism evidence="10 11">
    <name type="scientific">OM182 bacterium BACL3 MAG-120507-bin80</name>
    <dbReference type="NCBI Taxonomy" id="1655577"/>
    <lineage>
        <taxon>Bacteria</taxon>
        <taxon>Pseudomonadati</taxon>
        <taxon>Pseudomonadota</taxon>
        <taxon>Gammaproteobacteria</taxon>
        <taxon>OMG group</taxon>
        <taxon>OM182 clade</taxon>
    </lineage>
</organism>
<dbReference type="PIRSF" id="PIRSF004692">
    <property type="entry name" value="KdsD_KpsF"/>
    <property type="match status" value="1"/>
</dbReference>
<dbReference type="EC" id="5.3.1.13" evidence="4"/>
<evidence type="ECO:0000256" key="6">
    <source>
        <dbReference type="PIRSR" id="PIRSR004692-3"/>
    </source>
</evidence>
<dbReference type="EMBL" id="LIBB01000136">
    <property type="protein sequence ID" value="KRO71777.1"/>
    <property type="molecule type" value="Genomic_DNA"/>
</dbReference>
<dbReference type="InterPro" id="IPR046348">
    <property type="entry name" value="SIS_dom_sf"/>
</dbReference>
<dbReference type="Pfam" id="PF01380">
    <property type="entry name" value="SIS"/>
    <property type="match status" value="1"/>
</dbReference>
<reference evidence="10 11" key="1">
    <citation type="submission" date="2015-10" db="EMBL/GenBank/DDBJ databases">
        <title>Metagenome-Assembled Genomes uncover a global brackish microbiome.</title>
        <authorList>
            <person name="Hugerth L.W."/>
            <person name="Larsson J."/>
            <person name="Alneberg J."/>
            <person name="Lindh M.V."/>
            <person name="Legrand C."/>
            <person name="Pinhassi J."/>
            <person name="Andersson A.F."/>
        </authorList>
    </citation>
    <scope>NUCLEOTIDE SEQUENCE [LARGE SCALE GENOMIC DNA]</scope>
    <source>
        <strain evidence="10">BACL4 MAG-120507-bin80</strain>
    </source>
</reference>
<evidence type="ECO:0000256" key="3">
    <source>
        <dbReference type="ARBA" id="ARBA00023122"/>
    </source>
</evidence>
<evidence type="ECO:0000256" key="5">
    <source>
        <dbReference type="PIRSR" id="PIRSR004692-2"/>
    </source>
</evidence>
<accession>A0A0R2SA78</accession>
<dbReference type="CDD" id="cd05014">
    <property type="entry name" value="SIS_Kpsf"/>
    <property type="match status" value="1"/>
</dbReference>
<dbReference type="PANTHER" id="PTHR42745:SF1">
    <property type="entry name" value="ARABINOSE 5-PHOSPHATE ISOMERASE KDSD"/>
    <property type="match status" value="1"/>
</dbReference>
<evidence type="ECO:0000256" key="7">
    <source>
        <dbReference type="PROSITE-ProRule" id="PRU00703"/>
    </source>
</evidence>
<dbReference type="GO" id="GO:0019146">
    <property type="term" value="F:arabinose-5-phosphate isomerase activity"/>
    <property type="evidence" value="ECO:0007669"/>
    <property type="project" value="UniProtKB-EC"/>
</dbReference>
<dbReference type="Gene3D" id="3.40.50.10490">
    <property type="entry name" value="Glucose-6-phosphate isomerase like protein, domain 1"/>
    <property type="match status" value="1"/>
</dbReference>
<dbReference type="Proteomes" id="UP000051934">
    <property type="component" value="Unassembled WGS sequence"/>
</dbReference>
<dbReference type="GO" id="GO:1901135">
    <property type="term" value="P:carbohydrate derivative metabolic process"/>
    <property type="evidence" value="ECO:0007669"/>
    <property type="project" value="InterPro"/>
</dbReference>
<dbReference type="PROSITE" id="PS51464">
    <property type="entry name" value="SIS"/>
    <property type="match status" value="1"/>
</dbReference>
<feature type="domain" description="SIS" evidence="9">
    <location>
        <begin position="41"/>
        <end position="184"/>
    </location>
</feature>
<dbReference type="GO" id="GO:0046872">
    <property type="term" value="F:metal ion binding"/>
    <property type="evidence" value="ECO:0007669"/>
    <property type="project" value="UniProtKB-KW"/>
</dbReference>
<dbReference type="AlphaFoldDB" id="A0A0R2SA78"/>
<dbReference type="InterPro" id="IPR035474">
    <property type="entry name" value="SIS_Kpsf"/>
</dbReference>
<dbReference type="GO" id="GO:0005975">
    <property type="term" value="P:carbohydrate metabolic process"/>
    <property type="evidence" value="ECO:0007669"/>
    <property type="project" value="InterPro"/>
</dbReference>
<keyword evidence="3 7" id="KW-0129">CBS domain</keyword>
<dbReference type="NCBIfam" id="TIGR00393">
    <property type="entry name" value="kpsF"/>
    <property type="match status" value="1"/>
</dbReference>
<sequence>MDAPKIPPHSVLIASARKTVKIELEAVAALSDRIDESFARACEIILKSTGRVVVIGMGKSGHVGRKIAATLASTGTTAMFVHPAEASHGDIGMIAANDVVLALSNSGSTEEILGLLPILKRKAVPLISLTGNPRSELALAADANLDGEVYEEACPLGLAPTSSTTAALVLGDALAMALLEARGFTREDFAFSHPGGNLGRRLLVRVRDVMHQGDELPQVKQGTALTAALIEMSGKGFGLTTVTNSEGALVGVFSDGDLRRALDAGVDIHNTLVDQVMSESYHFINSTSLAAEAARKMQETSVYVLIVSDSPGELSGLIKMHDLMRSNVV</sequence>
<evidence type="ECO:0000313" key="11">
    <source>
        <dbReference type="Proteomes" id="UP000051934"/>
    </source>
</evidence>
<comment type="caution">
    <text evidence="10">The sequence shown here is derived from an EMBL/GenBank/DDBJ whole genome shotgun (WGS) entry which is preliminary data.</text>
</comment>
<evidence type="ECO:0000313" key="10">
    <source>
        <dbReference type="EMBL" id="KRO71777.1"/>
    </source>
</evidence>
<dbReference type="InterPro" id="IPR046342">
    <property type="entry name" value="CBS_dom_sf"/>
</dbReference>
<comment type="catalytic activity">
    <reaction evidence="4">
        <text>D-arabinose 5-phosphate = D-ribulose 5-phosphate</text>
        <dbReference type="Rhea" id="RHEA:23104"/>
        <dbReference type="ChEBI" id="CHEBI:57693"/>
        <dbReference type="ChEBI" id="CHEBI:58121"/>
        <dbReference type="EC" id="5.3.1.13"/>
    </reaction>
</comment>
<feature type="site" description="Catalytically relevant" evidence="6">
    <location>
        <position position="193"/>
    </location>
</feature>
<feature type="domain" description="CBS" evidence="8">
    <location>
        <begin position="210"/>
        <end position="268"/>
    </location>
</feature>
<protein>
    <recommendedName>
        <fullName evidence="4">Arabinose 5-phosphate isomerase</fullName>
        <shortName evidence="4">API</shortName>
        <ecNumber evidence="4">5.3.1.13</ecNumber>
    </recommendedName>
</protein>
<dbReference type="CDD" id="cd04604">
    <property type="entry name" value="CBS_pair_SIS_assoc"/>
    <property type="match status" value="1"/>
</dbReference>
<feature type="binding site" evidence="5">
    <location>
        <position position="82"/>
    </location>
    <ligand>
        <name>Zn(2+)</name>
        <dbReference type="ChEBI" id="CHEBI:29105"/>
    </ligand>
</feature>
<dbReference type="PANTHER" id="PTHR42745">
    <property type="match status" value="1"/>
</dbReference>